<reference evidence="2" key="1">
    <citation type="submission" date="2017-02" db="UniProtKB">
        <authorList>
            <consortium name="WormBaseParasite"/>
        </authorList>
    </citation>
    <scope>IDENTIFICATION</scope>
</reference>
<dbReference type="PANTHER" id="PTHR12840:SF1">
    <property type="entry name" value="NADH DEHYDROGENASE [UBIQUINONE] 1 BETA SUBCOMPLEX SUBUNIT 8, MITOCHONDRIAL"/>
    <property type="match status" value="1"/>
</dbReference>
<accession>A0A0R3RZF1</accession>
<evidence type="ECO:0000313" key="2">
    <source>
        <dbReference type="WBParaSite" id="EEL_0000770501-mRNA-1"/>
    </source>
</evidence>
<dbReference type="Proteomes" id="UP000050640">
    <property type="component" value="Unplaced"/>
</dbReference>
<dbReference type="Pfam" id="PF05821">
    <property type="entry name" value="NDUF_B8"/>
    <property type="match status" value="1"/>
</dbReference>
<name>A0A0R3RZF1_9BILA</name>
<sequence>MVLSRSALLCVRSIHTSCRANKRGPLTIDGWYPRDHMPDDYPKNDEERRVAAIKYGMRPEDYKPYDKDDYYKYAGNYPDYGCVTYDHKDPYENWSDPHYRRNWGEGVMPQKSSADRVNE</sequence>
<dbReference type="InterPro" id="IPR008699">
    <property type="entry name" value="NDUFB8"/>
</dbReference>
<evidence type="ECO:0000313" key="1">
    <source>
        <dbReference type="Proteomes" id="UP000050640"/>
    </source>
</evidence>
<dbReference type="AlphaFoldDB" id="A0A0R3RZF1"/>
<protein>
    <submittedName>
        <fullName evidence="2">NADH dehydrogenase [ubiquinone] 1 beta subcomplex subunit 8, mitochondrial</fullName>
    </submittedName>
</protein>
<dbReference type="WBParaSite" id="EEL_0000770501-mRNA-1">
    <property type="protein sequence ID" value="EEL_0000770501-mRNA-1"/>
    <property type="gene ID" value="EEL_0000770501"/>
</dbReference>
<proteinExistence type="predicted"/>
<keyword evidence="1" id="KW-1185">Reference proteome</keyword>
<dbReference type="PANTHER" id="PTHR12840">
    <property type="entry name" value="NADH-UBIQUINONE OXIDOREDUCTASE ASHI SUBUNIT"/>
    <property type="match status" value="1"/>
</dbReference>
<dbReference type="GO" id="GO:0005739">
    <property type="term" value="C:mitochondrion"/>
    <property type="evidence" value="ECO:0007669"/>
    <property type="project" value="InterPro"/>
</dbReference>
<dbReference type="STRING" id="1147741.A0A0R3RZF1"/>
<organism evidence="1 2">
    <name type="scientific">Elaeophora elaphi</name>
    <dbReference type="NCBI Taxonomy" id="1147741"/>
    <lineage>
        <taxon>Eukaryota</taxon>
        <taxon>Metazoa</taxon>
        <taxon>Ecdysozoa</taxon>
        <taxon>Nematoda</taxon>
        <taxon>Chromadorea</taxon>
        <taxon>Rhabditida</taxon>
        <taxon>Spirurina</taxon>
        <taxon>Spiruromorpha</taxon>
        <taxon>Filarioidea</taxon>
        <taxon>Onchocercidae</taxon>
        <taxon>Elaeophora</taxon>
    </lineage>
</organism>